<evidence type="ECO:0000259" key="14">
    <source>
        <dbReference type="Pfam" id="PF17039"/>
    </source>
</evidence>
<dbReference type="Gene3D" id="3.40.50.11660">
    <property type="entry name" value="Glycosyl transferase family 10, C-terminal domain"/>
    <property type="match status" value="1"/>
</dbReference>
<evidence type="ECO:0000256" key="11">
    <source>
        <dbReference type="ARBA" id="ARBA00023180"/>
    </source>
</evidence>
<dbReference type="InterPro" id="IPR031481">
    <property type="entry name" value="Glyco_tran_10_N"/>
</dbReference>
<evidence type="ECO:0000256" key="1">
    <source>
        <dbReference type="ARBA" id="ARBA00004323"/>
    </source>
</evidence>
<dbReference type="EnsemblMetazoa" id="CapteT147326">
    <property type="protein sequence ID" value="CapteP147326"/>
    <property type="gene ID" value="CapteG147326"/>
</dbReference>
<evidence type="ECO:0000259" key="13">
    <source>
        <dbReference type="Pfam" id="PF00852"/>
    </source>
</evidence>
<keyword evidence="11" id="KW-0325">Glycoprotein</keyword>
<feature type="domain" description="Fucosyltransferase C-terminal" evidence="13">
    <location>
        <begin position="102"/>
        <end position="280"/>
    </location>
</feature>
<evidence type="ECO:0000256" key="4">
    <source>
        <dbReference type="ARBA" id="ARBA00022676"/>
    </source>
</evidence>
<dbReference type="Pfam" id="PF00852">
    <property type="entry name" value="Glyco_transf_10"/>
    <property type="match status" value="1"/>
</dbReference>
<evidence type="ECO:0000256" key="8">
    <source>
        <dbReference type="ARBA" id="ARBA00022989"/>
    </source>
</evidence>
<reference evidence="16" key="3">
    <citation type="submission" date="2015-06" db="UniProtKB">
        <authorList>
            <consortium name="EnsemblMetazoa"/>
        </authorList>
    </citation>
    <scope>IDENTIFICATION</scope>
</reference>
<evidence type="ECO:0000313" key="16">
    <source>
        <dbReference type="EnsemblMetazoa" id="CapteP147326"/>
    </source>
</evidence>
<dbReference type="PANTHER" id="PTHR48438:SF1">
    <property type="entry name" value="ALPHA-(1,3)-FUCOSYLTRANSFERASE C-RELATED"/>
    <property type="match status" value="1"/>
</dbReference>
<accession>R7VIP3</accession>
<keyword evidence="9 12" id="KW-0333">Golgi apparatus</keyword>
<keyword evidence="5 12" id="KW-0808">Transferase</keyword>
<evidence type="ECO:0000256" key="10">
    <source>
        <dbReference type="ARBA" id="ARBA00023136"/>
    </source>
</evidence>
<evidence type="ECO:0000256" key="12">
    <source>
        <dbReference type="RuleBase" id="RU003832"/>
    </source>
</evidence>
<keyword evidence="4 12" id="KW-0328">Glycosyltransferase</keyword>
<dbReference type="EMBL" id="AMQN01000485">
    <property type="status" value="NOT_ANNOTATED_CDS"/>
    <property type="molecule type" value="Genomic_DNA"/>
</dbReference>
<dbReference type="PANTHER" id="PTHR48438">
    <property type="entry name" value="ALPHA-(1,3)-FUCOSYLTRANSFERASE C-RELATED"/>
    <property type="match status" value="1"/>
</dbReference>
<evidence type="ECO:0000313" key="17">
    <source>
        <dbReference type="Proteomes" id="UP000014760"/>
    </source>
</evidence>
<comment type="similarity">
    <text evidence="3 12">Belongs to the glycosyltransferase 10 family.</text>
</comment>
<dbReference type="InterPro" id="IPR001503">
    <property type="entry name" value="Glyco_trans_10"/>
</dbReference>
<keyword evidence="17" id="KW-1185">Reference proteome</keyword>
<dbReference type="InterPro" id="IPR055270">
    <property type="entry name" value="Glyco_tran_10_C"/>
</dbReference>
<name>R7VIP3_CAPTE</name>
<dbReference type="AlphaFoldDB" id="R7VIP3"/>
<dbReference type="OMA" id="DYPYFKE"/>
<proteinExistence type="inferred from homology"/>
<dbReference type="EC" id="2.4.1.-" evidence="12"/>
<evidence type="ECO:0000256" key="3">
    <source>
        <dbReference type="ARBA" id="ARBA00008919"/>
    </source>
</evidence>
<dbReference type="GO" id="GO:0032580">
    <property type="term" value="C:Golgi cisterna membrane"/>
    <property type="evidence" value="ECO:0007669"/>
    <property type="project" value="UniProtKB-SubCell"/>
</dbReference>
<dbReference type="SUPFAM" id="SSF53756">
    <property type="entry name" value="UDP-Glycosyltransferase/glycogen phosphorylase"/>
    <property type="match status" value="1"/>
</dbReference>
<keyword evidence="6 12" id="KW-0812">Transmembrane</keyword>
<protein>
    <recommendedName>
        <fullName evidence="12">Fucosyltransferase</fullName>
        <ecNumber evidence="12">2.4.1.-</ecNumber>
    </recommendedName>
</protein>
<sequence>MKCIFTSDKNSLSTSDAILFRGRRLPSVTLPARLSHQKWIFYETEPPHKTWMFANLTKYNGLFNMTSTYAADSHIPFARMKSCHRDWHIYNELSGDNFAAKKRKDVPVAWFASRCLTQSRREDYVKKLQEHIKVDIYGKCGDKQCGSNIREDDCDKSLLHVEGSYKFYLSFENSICDDYVSEKLWKVLNLNVVPVVMGGVEYSNMMPKDSFIDVRDFDSAKALAKYISYLDSNDTAYNTMLRNKASLQCEALTPIGNKVCNMCQRLHETKGRVSIVHALDAFWGSRRCLSPEVYHQTQAVDDFEVDLEEVKYASLTGGKRKGRDRNNSIEPRT</sequence>
<dbReference type="EMBL" id="KB291799">
    <property type="protein sequence ID" value="ELU18688.1"/>
    <property type="molecule type" value="Genomic_DNA"/>
</dbReference>
<evidence type="ECO:0000256" key="2">
    <source>
        <dbReference type="ARBA" id="ARBA00004922"/>
    </source>
</evidence>
<dbReference type="STRING" id="283909.R7VIP3"/>
<dbReference type="UniPathway" id="UPA00378"/>
<dbReference type="GO" id="GO:0000139">
    <property type="term" value="C:Golgi membrane"/>
    <property type="evidence" value="ECO:0007669"/>
    <property type="project" value="UniProtKB-SubCell"/>
</dbReference>
<evidence type="ECO:0000313" key="15">
    <source>
        <dbReference type="EMBL" id="ELU18688.1"/>
    </source>
</evidence>
<keyword evidence="7" id="KW-0735">Signal-anchor</keyword>
<dbReference type="GO" id="GO:0008417">
    <property type="term" value="F:fucosyltransferase activity"/>
    <property type="evidence" value="ECO:0007669"/>
    <property type="project" value="InterPro"/>
</dbReference>
<comment type="pathway">
    <text evidence="2">Protein modification; protein glycosylation.</text>
</comment>
<comment type="subcellular location">
    <subcellularLocation>
        <location evidence="1">Golgi apparatus membrane</location>
        <topology evidence="1">Single-pass type II membrane protein</topology>
    </subcellularLocation>
    <subcellularLocation>
        <location evidence="12">Golgi apparatus</location>
        <location evidence="12">Golgi stack membrane</location>
        <topology evidence="12">Single-pass type II membrane protein</topology>
    </subcellularLocation>
</comment>
<dbReference type="OrthoDB" id="5951578at2759"/>
<organism evidence="15">
    <name type="scientific">Capitella teleta</name>
    <name type="common">Polychaete worm</name>
    <dbReference type="NCBI Taxonomy" id="283909"/>
    <lineage>
        <taxon>Eukaryota</taxon>
        <taxon>Metazoa</taxon>
        <taxon>Spiralia</taxon>
        <taxon>Lophotrochozoa</taxon>
        <taxon>Annelida</taxon>
        <taxon>Polychaeta</taxon>
        <taxon>Sedentaria</taxon>
        <taxon>Scolecida</taxon>
        <taxon>Capitellidae</taxon>
        <taxon>Capitella</taxon>
    </lineage>
</organism>
<dbReference type="Pfam" id="PF17039">
    <property type="entry name" value="Glyco_tran_10_N"/>
    <property type="match status" value="1"/>
</dbReference>
<keyword evidence="10" id="KW-0472">Membrane</keyword>
<keyword evidence="8" id="KW-1133">Transmembrane helix</keyword>
<dbReference type="Proteomes" id="UP000014760">
    <property type="component" value="Unassembled WGS sequence"/>
</dbReference>
<reference evidence="17" key="1">
    <citation type="submission" date="2012-12" db="EMBL/GenBank/DDBJ databases">
        <authorList>
            <person name="Hellsten U."/>
            <person name="Grimwood J."/>
            <person name="Chapman J.A."/>
            <person name="Shapiro H."/>
            <person name="Aerts A."/>
            <person name="Otillar R.P."/>
            <person name="Terry A.Y."/>
            <person name="Boore J.L."/>
            <person name="Simakov O."/>
            <person name="Marletaz F."/>
            <person name="Cho S.-J."/>
            <person name="Edsinger-Gonzales E."/>
            <person name="Havlak P."/>
            <person name="Kuo D.-H."/>
            <person name="Larsson T."/>
            <person name="Lv J."/>
            <person name="Arendt D."/>
            <person name="Savage R."/>
            <person name="Osoegawa K."/>
            <person name="de Jong P."/>
            <person name="Lindberg D.R."/>
            <person name="Seaver E.C."/>
            <person name="Weisblat D.A."/>
            <person name="Putnam N.H."/>
            <person name="Grigoriev I.V."/>
            <person name="Rokhsar D.S."/>
        </authorList>
    </citation>
    <scope>NUCLEOTIDE SEQUENCE</scope>
    <source>
        <strain evidence="17">I ESC-2004</strain>
    </source>
</reference>
<feature type="domain" description="Fucosyltransferase N-terminal" evidence="14">
    <location>
        <begin position="2"/>
        <end position="76"/>
    </location>
</feature>
<gene>
    <name evidence="15" type="ORF">CAPTEDRAFT_147326</name>
</gene>
<evidence type="ECO:0000256" key="6">
    <source>
        <dbReference type="ARBA" id="ARBA00022692"/>
    </source>
</evidence>
<evidence type="ECO:0000256" key="7">
    <source>
        <dbReference type="ARBA" id="ARBA00022968"/>
    </source>
</evidence>
<evidence type="ECO:0000256" key="5">
    <source>
        <dbReference type="ARBA" id="ARBA00022679"/>
    </source>
</evidence>
<evidence type="ECO:0000256" key="9">
    <source>
        <dbReference type="ARBA" id="ARBA00023034"/>
    </source>
</evidence>
<dbReference type="InterPro" id="IPR038577">
    <property type="entry name" value="GT10-like_C_sf"/>
</dbReference>
<dbReference type="FunFam" id="3.40.50.11660:FF:000004">
    <property type="entry name" value="Glycoprotein 3-alpha-L-fucosyltransferase A"/>
    <property type="match status" value="1"/>
</dbReference>
<reference evidence="15 17" key="2">
    <citation type="journal article" date="2013" name="Nature">
        <title>Insights into bilaterian evolution from three spiralian genomes.</title>
        <authorList>
            <person name="Simakov O."/>
            <person name="Marletaz F."/>
            <person name="Cho S.J."/>
            <person name="Edsinger-Gonzales E."/>
            <person name="Havlak P."/>
            <person name="Hellsten U."/>
            <person name="Kuo D.H."/>
            <person name="Larsson T."/>
            <person name="Lv J."/>
            <person name="Arendt D."/>
            <person name="Savage R."/>
            <person name="Osoegawa K."/>
            <person name="de Jong P."/>
            <person name="Grimwood J."/>
            <person name="Chapman J.A."/>
            <person name="Shapiro H."/>
            <person name="Aerts A."/>
            <person name="Otillar R.P."/>
            <person name="Terry A.Y."/>
            <person name="Boore J.L."/>
            <person name="Grigoriev I.V."/>
            <person name="Lindberg D.R."/>
            <person name="Seaver E.C."/>
            <person name="Weisblat D.A."/>
            <person name="Putnam N.H."/>
            <person name="Rokhsar D.S."/>
        </authorList>
    </citation>
    <scope>NUCLEOTIDE SEQUENCE</scope>
    <source>
        <strain evidence="15 17">I ESC-2004</strain>
    </source>
</reference>
<dbReference type="HOGENOM" id="CLU_032075_3_0_1"/>